<proteinExistence type="predicted"/>
<name>A0A8J2N4V7_9PLEO</name>
<evidence type="ECO:0000313" key="2">
    <source>
        <dbReference type="Proteomes" id="UP000676310"/>
    </source>
</evidence>
<dbReference type="PANTHER" id="PTHR38111:SF9">
    <property type="entry name" value="ZN(2)-C6 FUNGAL-TYPE DOMAIN-CONTAINING PROTEIN"/>
    <property type="match status" value="1"/>
</dbReference>
<reference evidence="1" key="1">
    <citation type="submission" date="2021-05" db="EMBL/GenBank/DDBJ databases">
        <authorList>
            <person name="Stam R."/>
        </authorList>
    </citation>
    <scope>NUCLEOTIDE SEQUENCE</scope>
    <source>
        <strain evidence="1">CS162</strain>
    </source>
</reference>
<dbReference type="InterPro" id="IPR053178">
    <property type="entry name" value="Osmoadaptation_assoc"/>
</dbReference>
<dbReference type="EMBL" id="CAJRGZ010000017">
    <property type="protein sequence ID" value="CAG5156546.1"/>
    <property type="molecule type" value="Genomic_DNA"/>
</dbReference>
<evidence type="ECO:0000313" key="1">
    <source>
        <dbReference type="EMBL" id="CAG5156546.1"/>
    </source>
</evidence>
<dbReference type="RefSeq" id="XP_043167889.1">
    <property type="nucleotide sequence ID" value="XM_043311954.1"/>
</dbReference>
<accession>A0A8J2N4V7</accession>
<gene>
    <name evidence="1" type="ORF">ALTATR162_LOCUS4343</name>
</gene>
<dbReference type="PANTHER" id="PTHR38111">
    <property type="entry name" value="ZN(2)-C6 FUNGAL-TYPE DOMAIN-CONTAINING PROTEIN-RELATED"/>
    <property type="match status" value="1"/>
</dbReference>
<dbReference type="AlphaFoldDB" id="A0A8J2N4V7"/>
<dbReference type="OrthoDB" id="4491390at2759"/>
<dbReference type="Proteomes" id="UP000676310">
    <property type="component" value="Unassembled WGS sequence"/>
</dbReference>
<protein>
    <submittedName>
        <fullName evidence="1">Uncharacterized protein</fullName>
    </submittedName>
</protein>
<organism evidence="1 2">
    <name type="scientific">Alternaria atra</name>
    <dbReference type="NCBI Taxonomy" id="119953"/>
    <lineage>
        <taxon>Eukaryota</taxon>
        <taxon>Fungi</taxon>
        <taxon>Dikarya</taxon>
        <taxon>Ascomycota</taxon>
        <taxon>Pezizomycotina</taxon>
        <taxon>Dothideomycetes</taxon>
        <taxon>Pleosporomycetidae</taxon>
        <taxon>Pleosporales</taxon>
        <taxon>Pleosporineae</taxon>
        <taxon>Pleosporaceae</taxon>
        <taxon>Alternaria</taxon>
        <taxon>Alternaria sect. Ulocladioides</taxon>
    </lineage>
</organism>
<comment type="caution">
    <text evidence="1">The sequence shown here is derived from an EMBL/GenBank/DDBJ whole genome shotgun (WGS) entry which is preliminary data.</text>
</comment>
<sequence length="317" mass="35256">MYGDSLRLVGKALEEAQGIFQCEHCIAILCLSATNIVIPQSRSDWATHAKGVGAMIERLGPKPFSTGILHTLFIGFRPLLLISSIHNRRKTFLTLKGWTTTPFQEVPVSIMQLLFNKATQLPALLERYDTLGDLSSPSKLVAMQQLRNGFLYMIKSLGEWELSAKAQANFPLVWPKPDSPCKESCDRKPLWFANVLVASSLTHCWAFEIVARTHLDDVDEAMATIDGCKRKAIPRCSGSANGVGEDPISILAERICDSMPYFLQPELKIYGPASTFFTFLTAMKVFKSKKTYCASRLSRCQETLGRLANIGIHFPPP</sequence>
<dbReference type="GeneID" id="67016000"/>
<keyword evidence="2" id="KW-1185">Reference proteome</keyword>